<evidence type="ECO:0000313" key="1">
    <source>
        <dbReference type="EMBL" id="KAF2485852.1"/>
    </source>
</evidence>
<protein>
    <submittedName>
        <fullName evidence="1">Uncharacterized protein</fullName>
    </submittedName>
</protein>
<evidence type="ECO:0000313" key="2">
    <source>
        <dbReference type="Proteomes" id="UP000799767"/>
    </source>
</evidence>
<gene>
    <name evidence="1" type="ORF">BDY17DRAFT_112590</name>
</gene>
<reference evidence="1" key="1">
    <citation type="journal article" date="2020" name="Stud. Mycol.">
        <title>101 Dothideomycetes genomes: a test case for predicting lifestyles and emergence of pathogens.</title>
        <authorList>
            <person name="Haridas S."/>
            <person name="Albert R."/>
            <person name="Binder M."/>
            <person name="Bloem J."/>
            <person name="Labutti K."/>
            <person name="Salamov A."/>
            <person name="Andreopoulos B."/>
            <person name="Baker S."/>
            <person name="Barry K."/>
            <person name="Bills G."/>
            <person name="Bluhm B."/>
            <person name="Cannon C."/>
            <person name="Castanera R."/>
            <person name="Culley D."/>
            <person name="Daum C."/>
            <person name="Ezra D."/>
            <person name="Gonzalez J."/>
            <person name="Henrissat B."/>
            <person name="Kuo A."/>
            <person name="Liang C."/>
            <person name="Lipzen A."/>
            <person name="Lutzoni F."/>
            <person name="Magnuson J."/>
            <person name="Mondo S."/>
            <person name="Nolan M."/>
            <person name="Ohm R."/>
            <person name="Pangilinan J."/>
            <person name="Park H.-J."/>
            <person name="Ramirez L."/>
            <person name="Alfaro M."/>
            <person name="Sun H."/>
            <person name="Tritt A."/>
            <person name="Yoshinaga Y."/>
            <person name="Zwiers L.-H."/>
            <person name="Turgeon B."/>
            <person name="Goodwin S."/>
            <person name="Spatafora J."/>
            <person name="Crous P."/>
            <person name="Grigoriev I."/>
        </authorList>
    </citation>
    <scope>NUCLEOTIDE SEQUENCE</scope>
    <source>
        <strain evidence="1">CBS 113389</strain>
    </source>
</reference>
<accession>A0A6A6Q0P3</accession>
<dbReference type="GeneID" id="54470232"/>
<proteinExistence type="predicted"/>
<dbReference type="EMBL" id="MU001633">
    <property type="protein sequence ID" value="KAF2485852.1"/>
    <property type="molecule type" value="Genomic_DNA"/>
</dbReference>
<dbReference type="Proteomes" id="UP000799767">
    <property type="component" value="Unassembled WGS sequence"/>
</dbReference>
<sequence length="159" mass="18715">MPIFSTSCQRLVGFHFTASAIAMRRHRLHLLLHPGDNTAWNTRARLRLLPRAQRRVFWLSRHRFDCWHRTVQHCAGPHSYEATRDNRRIPRKSTDTGGHCRYYDPPLVDPLRLRSRAQMASGTAAFRRSEPGLLLFPHPRVPHHLHDRFVRPVLRISHD</sequence>
<dbReference type="AlphaFoldDB" id="A0A6A6Q0P3"/>
<organism evidence="1 2">
    <name type="scientific">Neohortaea acidophila</name>
    <dbReference type="NCBI Taxonomy" id="245834"/>
    <lineage>
        <taxon>Eukaryota</taxon>
        <taxon>Fungi</taxon>
        <taxon>Dikarya</taxon>
        <taxon>Ascomycota</taxon>
        <taxon>Pezizomycotina</taxon>
        <taxon>Dothideomycetes</taxon>
        <taxon>Dothideomycetidae</taxon>
        <taxon>Mycosphaerellales</taxon>
        <taxon>Teratosphaeriaceae</taxon>
        <taxon>Neohortaea</taxon>
    </lineage>
</organism>
<name>A0A6A6Q0P3_9PEZI</name>
<keyword evidence="2" id="KW-1185">Reference proteome</keyword>
<dbReference type="RefSeq" id="XP_033592421.1">
    <property type="nucleotide sequence ID" value="XM_033729230.1"/>
</dbReference>